<evidence type="ECO:0000313" key="1">
    <source>
        <dbReference type="EMBL" id="SAI70646.1"/>
    </source>
</evidence>
<dbReference type="STRING" id="123899.SAMEA3906487_02321"/>
<dbReference type="KEGG" id="btrm:SAMEA390648702321"/>
<proteinExistence type="predicted"/>
<evidence type="ECO:0000313" key="2">
    <source>
        <dbReference type="Proteomes" id="UP000076825"/>
    </source>
</evidence>
<keyword evidence="2" id="KW-1185">Reference proteome</keyword>
<dbReference type="Proteomes" id="UP000076825">
    <property type="component" value="Chromosome 1"/>
</dbReference>
<sequence>MADVGEFFADLLRPRWVAGLNKVKTPTVLGVESWLKSGTYSWLPSPAGTVKLDVSIGIDELAEAMASEVARFSCACYESLLDAVPRGHADRALGWALVRYYYATFYAAHALLRISGRSVTMISPQTASTLNVVGGQYLGMSPNISTGLHLVQVDSSSHPHVLMSKIGGSNGGSHEEMWKLFLALVVELEGQLILTQGQSQEALYAVQVLTNLRAQLCRRGKSNGAWLSSIRNDLNYRHDHGVWYPYKVSSKVAIALTGKMQRWIPNAADGYEIGKVTDDLGCFVDSCNVMARLLTAALKDVSGRAENSRSSFVDRQPFKLLRLRSITV</sequence>
<accession>A0A157SL79</accession>
<organism evidence="1 2">
    <name type="scientific">Bordetella trematum</name>
    <dbReference type="NCBI Taxonomy" id="123899"/>
    <lineage>
        <taxon>Bacteria</taxon>
        <taxon>Pseudomonadati</taxon>
        <taxon>Pseudomonadota</taxon>
        <taxon>Betaproteobacteria</taxon>
        <taxon>Burkholderiales</taxon>
        <taxon>Alcaligenaceae</taxon>
        <taxon>Bordetella</taxon>
    </lineage>
</organism>
<reference evidence="1 2" key="1">
    <citation type="submission" date="2016-04" db="EMBL/GenBank/DDBJ databases">
        <authorList>
            <consortium name="Pathogen Informatics"/>
        </authorList>
    </citation>
    <scope>NUCLEOTIDE SEQUENCE [LARGE SCALE GENOMIC DNA]</scope>
    <source>
        <strain evidence="1 2">H044680328</strain>
    </source>
</reference>
<dbReference type="EMBL" id="LT546645">
    <property type="protein sequence ID" value="SAI70646.1"/>
    <property type="molecule type" value="Genomic_DNA"/>
</dbReference>
<protein>
    <submittedName>
        <fullName evidence="1">Uncharacterized protein</fullName>
    </submittedName>
</protein>
<name>A0A157SL79_9BORD</name>
<dbReference type="AlphaFoldDB" id="A0A157SL79"/>
<gene>
    <name evidence="1" type="ORF">SAMEA3906487_02321</name>
</gene>
<dbReference type="PATRIC" id="fig|123899.6.peg.2309"/>